<proteinExistence type="inferred from homology"/>
<dbReference type="PROSITE" id="PS50928">
    <property type="entry name" value="ABC_TM1"/>
    <property type="match status" value="1"/>
</dbReference>
<feature type="transmembrane region" description="Helical" evidence="7">
    <location>
        <begin position="88"/>
        <end position="109"/>
    </location>
</feature>
<dbReference type="EMBL" id="JXAK01000045">
    <property type="protein sequence ID" value="KIL39021.1"/>
    <property type="molecule type" value="Genomic_DNA"/>
</dbReference>
<keyword evidence="2 7" id="KW-0813">Transport</keyword>
<evidence type="ECO:0000256" key="3">
    <source>
        <dbReference type="ARBA" id="ARBA00022475"/>
    </source>
</evidence>
<feature type="transmembrane region" description="Helical" evidence="7">
    <location>
        <begin position="284"/>
        <end position="309"/>
    </location>
</feature>
<gene>
    <name evidence="9" type="ORF">SD70_22610</name>
</gene>
<keyword evidence="10" id="KW-1185">Reference proteome</keyword>
<organism evidence="9 10">
    <name type="scientific">Gordoniibacillus kamchatkensis</name>
    <dbReference type="NCBI Taxonomy" id="1590651"/>
    <lineage>
        <taxon>Bacteria</taxon>
        <taxon>Bacillati</taxon>
        <taxon>Bacillota</taxon>
        <taxon>Bacilli</taxon>
        <taxon>Bacillales</taxon>
        <taxon>Paenibacillaceae</taxon>
        <taxon>Gordoniibacillus</taxon>
    </lineage>
</organism>
<evidence type="ECO:0000256" key="6">
    <source>
        <dbReference type="ARBA" id="ARBA00023136"/>
    </source>
</evidence>
<evidence type="ECO:0000256" key="2">
    <source>
        <dbReference type="ARBA" id="ARBA00022448"/>
    </source>
</evidence>
<keyword evidence="3" id="KW-1003">Cell membrane</keyword>
<feature type="transmembrane region" description="Helical" evidence="7">
    <location>
        <begin position="220"/>
        <end position="244"/>
    </location>
</feature>
<accession>A0ABR5ADG1</accession>
<evidence type="ECO:0000259" key="8">
    <source>
        <dbReference type="PROSITE" id="PS50928"/>
    </source>
</evidence>
<dbReference type="PANTHER" id="PTHR43227:SF11">
    <property type="entry name" value="BLL4140 PROTEIN"/>
    <property type="match status" value="1"/>
</dbReference>
<comment type="similarity">
    <text evidence="7">Belongs to the binding-protein-dependent transport system permease family.</text>
</comment>
<dbReference type="InterPro" id="IPR000515">
    <property type="entry name" value="MetI-like"/>
</dbReference>
<keyword evidence="4 7" id="KW-0812">Transmembrane</keyword>
<comment type="subcellular location">
    <subcellularLocation>
        <location evidence="1 7">Cell membrane</location>
        <topology evidence="1 7">Multi-pass membrane protein</topology>
    </subcellularLocation>
</comment>
<dbReference type="Gene3D" id="1.10.3720.10">
    <property type="entry name" value="MetI-like"/>
    <property type="match status" value="1"/>
</dbReference>
<dbReference type="Proteomes" id="UP000031967">
    <property type="component" value="Unassembled WGS sequence"/>
</dbReference>
<evidence type="ECO:0000256" key="1">
    <source>
        <dbReference type="ARBA" id="ARBA00004651"/>
    </source>
</evidence>
<dbReference type="SUPFAM" id="SSF161098">
    <property type="entry name" value="MetI-like"/>
    <property type="match status" value="1"/>
</dbReference>
<comment type="caution">
    <text evidence="9">The sequence shown here is derived from an EMBL/GenBank/DDBJ whole genome shotgun (WGS) entry which is preliminary data.</text>
</comment>
<sequence length="318" mass="35873">MKASITTWKDEVNWLGRRFLRQWDLQIMVIPAIVLIVIFAYIPMWGVLMAFQDYNPAKGFLGSKWVGLKHFRMFFEAPEFWLIMRNTVVISLLKLLVAFPAPIVLALMLNEVRHAAFKRIVQTISYLPHFISWVIVSGFVISMLSVDNGSLNMLLQTTGLMKEPVNWLSIPEYFWTILIATGTWKEIGFGAIVYLAAIAGVDPHMYESAAIDGAGRLRQLFSITLPSITPVIVIFLILSVSQILNAGFEEILLLTNQGMNVALRPVSEIIDTYVYRVGIENYRYSYATAAGFFKGIVSVGLLVIANWIARRLGSSSLW</sequence>
<evidence type="ECO:0000256" key="5">
    <source>
        <dbReference type="ARBA" id="ARBA00022989"/>
    </source>
</evidence>
<dbReference type="Pfam" id="PF00528">
    <property type="entry name" value="BPD_transp_1"/>
    <property type="match status" value="1"/>
</dbReference>
<reference evidence="9 10" key="1">
    <citation type="submission" date="2014-12" db="EMBL/GenBank/DDBJ databases">
        <title>Draft genome sequence of Paenibacillus kamchatkensis strain B-2647.</title>
        <authorList>
            <person name="Karlyshev A.V."/>
            <person name="Kudryashova E.B."/>
        </authorList>
    </citation>
    <scope>NUCLEOTIDE SEQUENCE [LARGE SCALE GENOMIC DNA]</scope>
    <source>
        <strain evidence="9 10">VKM B-2647</strain>
    </source>
</reference>
<feature type="transmembrane region" description="Helical" evidence="7">
    <location>
        <begin position="130"/>
        <end position="153"/>
    </location>
</feature>
<dbReference type="InterPro" id="IPR035906">
    <property type="entry name" value="MetI-like_sf"/>
</dbReference>
<dbReference type="CDD" id="cd06261">
    <property type="entry name" value="TM_PBP2"/>
    <property type="match status" value="1"/>
</dbReference>
<evidence type="ECO:0000256" key="4">
    <source>
        <dbReference type="ARBA" id="ARBA00022692"/>
    </source>
</evidence>
<feature type="domain" description="ABC transmembrane type-1" evidence="8">
    <location>
        <begin position="84"/>
        <end position="305"/>
    </location>
</feature>
<evidence type="ECO:0000256" key="7">
    <source>
        <dbReference type="RuleBase" id="RU363032"/>
    </source>
</evidence>
<name>A0ABR5ADG1_9BACL</name>
<dbReference type="InterPro" id="IPR050809">
    <property type="entry name" value="UgpAE/MalFG_permease"/>
</dbReference>
<feature type="transmembrane region" description="Helical" evidence="7">
    <location>
        <begin position="173"/>
        <end position="199"/>
    </location>
</feature>
<feature type="transmembrane region" description="Helical" evidence="7">
    <location>
        <begin position="27"/>
        <end position="51"/>
    </location>
</feature>
<evidence type="ECO:0000313" key="9">
    <source>
        <dbReference type="EMBL" id="KIL39021.1"/>
    </source>
</evidence>
<dbReference type="PANTHER" id="PTHR43227">
    <property type="entry name" value="BLL4140 PROTEIN"/>
    <property type="match status" value="1"/>
</dbReference>
<keyword evidence="5 7" id="KW-1133">Transmembrane helix</keyword>
<evidence type="ECO:0000313" key="10">
    <source>
        <dbReference type="Proteomes" id="UP000031967"/>
    </source>
</evidence>
<keyword evidence="6 7" id="KW-0472">Membrane</keyword>
<protein>
    <submittedName>
        <fullName evidence="9">Protein lplB</fullName>
    </submittedName>
</protein>
<dbReference type="RefSeq" id="WP_041049926.1">
    <property type="nucleotide sequence ID" value="NZ_JXAK01000045.1"/>
</dbReference>